<dbReference type="HAMAP" id="MF_00108">
    <property type="entry name" value="IspD"/>
    <property type="match status" value="1"/>
</dbReference>
<evidence type="ECO:0000256" key="4">
    <source>
        <dbReference type="HAMAP-Rule" id="MF_00108"/>
    </source>
</evidence>
<comment type="pathway">
    <text evidence="4">Isoprenoid biosynthesis; isopentenyl diphosphate biosynthesis via DXP pathway; isopentenyl diphosphate from 1-deoxy-D-xylulose 5-phosphate: step 2/6.</text>
</comment>
<dbReference type="EC" id="2.7.7.60" evidence="4"/>
<gene>
    <name evidence="4 5" type="primary">ispD</name>
    <name evidence="5" type="ORF">V6984_05080</name>
</gene>
<dbReference type="EMBL" id="CP146256">
    <property type="protein sequence ID" value="XAH75151.1"/>
    <property type="molecule type" value="Genomic_DNA"/>
</dbReference>
<dbReference type="GO" id="GO:0050518">
    <property type="term" value="F:2-C-methyl-D-erythritol 4-phosphate cytidylyltransferase activity"/>
    <property type="evidence" value="ECO:0007669"/>
    <property type="project" value="UniProtKB-EC"/>
</dbReference>
<dbReference type="Pfam" id="PF01128">
    <property type="entry name" value="IspD"/>
    <property type="match status" value="1"/>
</dbReference>
<dbReference type="SUPFAM" id="SSF53448">
    <property type="entry name" value="Nucleotide-diphospho-sugar transferases"/>
    <property type="match status" value="1"/>
</dbReference>
<dbReference type="InterPro" id="IPR034683">
    <property type="entry name" value="IspD/TarI"/>
</dbReference>
<dbReference type="PANTHER" id="PTHR32125:SF4">
    <property type="entry name" value="2-C-METHYL-D-ERYTHRITOL 4-PHOSPHATE CYTIDYLYLTRANSFERASE, CHLOROPLASTIC"/>
    <property type="match status" value="1"/>
</dbReference>
<dbReference type="Gene3D" id="3.90.550.10">
    <property type="entry name" value="Spore Coat Polysaccharide Biosynthesis Protein SpsA, Chain A"/>
    <property type="match status" value="1"/>
</dbReference>
<keyword evidence="3 4" id="KW-0414">Isoprene biosynthesis</keyword>
<dbReference type="RefSeq" id="WP_342758714.1">
    <property type="nucleotide sequence ID" value="NZ_CP146256.1"/>
</dbReference>
<dbReference type="InterPro" id="IPR029044">
    <property type="entry name" value="Nucleotide-diphossugar_trans"/>
</dbReference>
<dbReference type="Proteomes" id="UP001451571">
    <property type="component" value="Chromosome"/>
</dbReference>
<evidence type="ECO:0000313" key="6">
    <source>
        <dbReference type="Proteomes" id="UP001451571"/>
    </source>
</evidence>
<dbReference type="NCBIfam" id="TIGR00453">
    <property type="entry name" value="ispD"/>
    <property type="match status" value="1"/>
</dbReference>
<evidence type="ECO:0000256" key="3">
    <source>
        <dbReference type="ARBA" id="ARBA00023229"/>
    </source>
</evidence>
<evidence type="ECO:0000313" key="5">
    <source>
        <dbReference type="EMBL" id="XAH75151.1"/>
    </source>
</evidence>
<keyword evidence="1 4" id="KW-0808">Transferase</keyword>
<organism evidence="5 6">
    <name type="scientific">Kineothrix sedimenti</name>
    <dbReference type="NCBI Taxonomy" id="3123317"/>
    <lineage>
        <taxon>Bacteria</taxon>
        <taxon>Bacillati</taxon>
        <taxon>Bacillota</taxon>
        <taxon>Clostridia</taxon>
        <taxon>Lachnospirales</taxon>
        <taxon>Lachnospiraceae</taxon>
        <taxon>Kineothrix</taxon>
    </lineage>
</organism>
<accession>A0ABZ3F100</accession>
<feature type="site" description="Positions MEP for the nucleophilic attack" evidence="4">
    <location>
        <position position="219"/>
    </location>
</feature>
<dbReference type="InterPro" id="IPR001228">
    <property type="entry name" value="IspD"/>
</dbReference>
<sequence>MKTKCAAVVLSAGQGKRMNSDVPKQYLFIKDKPVLYYSLKVFQESFIDEIILVTAESDIEYCKKEIVEKYGFDKVSRITAGGRERYHSVFAGIEAAAECSYIFIHDGARPFVTAEILERAYASVIEYDACVIGMPSKDTVKLVDENGFASTTPKRDLVWTVQTPQVFSFPLIKEAYSILIRDEKRLLAEGMLITDDAMVMETFTDTKVKLVEGSYENIKITTPEDLKIAEAFLDKADK</sequence>
<comment type="similarity">
    <text evidence="4">Belongs to the IspD/TarI cytidylyltransferase family. IspD subfamily.</text>
</comment>
<evidence type="ECO:0000256" key="2">
    <source>
        <dbReference type="ARBA" id="ARBA00022695"/>
    </source>
</evidence>
<dbReference type="InterPro" id="IPR050088">
    <property type="entry name" value="IspD/TarI_cytidylyltransf_bact"/>
</dbReference>
<evidence type="ECO:0000256" key="1">
    <source>
        <dbReference type="ARBA" id="ARBA00022679"/>
    </source>
</evidence>
<keyword evidence="6" id="KW-1185">Reference proteome</keyword>
<proteinExistence type="inferred from homology"/>
<dbReference type="PANTHER" id="PTHR32125">
    <property type="entry name" value="2-C-METHYL-D-ERYTHRITOL 4-PHOSPHATE CYTIDYLYLTRANSFERASE, CHLOROPLASTIC"/>
    <property type="match status" value="1"/>
</dbReference>
<comment type="function">
    <text evidence="4">Catalyzes the formation of 4-diphosphocytidyl-2-C-methyl-D-erythritol from CTP and 2-C-methyl-D-erythritol 4-phosphate (MEP).</text>
</comment>
<reference evidence="5 6" key="1">
    <citation type="submission" date="2024-02" db="EMBL/GenBank/DDBJ databases">
        <title>Bacterial strain from lacustrine sediment.</title>
        <authorList>
            <person name="Petit C."/>
            <person name="Fadhlaoui K."/>
        </authorList>
    </citation>
    <scope>NUCLEOTIDE SEQUENCE [LARGE SCALE GENOMIC DNA]</scope>
    <source>
        <strain evidence="5 6">IPX-CK</strain>
    </source>
</reference>
<feature type="site" description="Transition state stabilizer" evidence="4">
    <location>
        <position position="17"/>
    </location>
</feature>
<protein>
    <recommendedName>
        <fullName evidence="4">2-C-methyl-D-erythritol 4-phosphate cytidylyltransferase</fullName>
        <ecNumber evidence="4">2.7.7.60</ecNumber>
    </recommendedName>
    <alternativeName>
        <fullName evidence="4">4-diphosphocytidyl-2C-methyl-D-erythritol synthase</fullName>
    </alternativeName>
    <alternativeName>
        <fullName evidence="4">MEP cytidylyltransferase</fullName>
        <shortName evidence="4">MCT</shortName>
    </alternativeName>
</protein>
<name>A0ABZ3F100_9FIRM</name>
<dbReference type="CDD" id="cd02516">
    <property type="entry name" value="CDP-ME_synthetase"/>
    <property type="match status" value="1"/>
</dbReference>
<keyword evidence="2 4" id="KW-0548">Nucleotidyltransferase</keyword>
<feature type="site" description="Positions MEP for the nucleophilic attack" evidence="4">
    <location>
        <position position="155"/>
    </location>
</feature>
<feature type="site" description="Transition state stabilizer" evidence="4">
    <location>
        <position position="24"/>
    </location>
</feature>
<comment type="catalytic activity">
    <reaction evidence="4">
        <text>2-C-methyl-D-erythritol 4-phosphate + CTP + H(+) = 4-CDP-2-C-methyl-D-erythritol + diphosphate</text>
        <dbReference type="Rhea" id="RHEA:13429"/>
        <dbReference type="ChEBI" id="CHEBI:15378"/>
        <dbReference type="ChEBI" id="CHEBI:33019"/>
        <dbReference type="ChEBI" id="CHEBI:37563"/>
        <dbReference type="ChEBI" id="CHEBI:57823"/>
        <dbReference type="ChEBI" id="CHEBI:58262"/>
        <dbReference type="EC" id="2.7.7.60"/>
    </reaction>
</comment>